<evidence type="ECO:0000313" key="2">
    <source>
        <dbReference type="Proteomes" id="UP000028715"/>
    </source>
</evidence>
<proteinExistence type="predicted"/>
<dbReference type="OrthoDB" id="2086634at2"/>
<reference evidence="1 2" key="1">
    <citation type="submission" date="2014-07" db="EMBL/GenBank/DDBJ databases">
        <title>Genome of Flavobacterium reichenbachii LMG 25512.</title>
        <authorList>
            <person name="Stropko S.J."/>
            <person name="Pipes S.E."/>
            <person name="Newman J.D."/>
        </authorList>
    </citation>
    <scope>NUCLEOTIDE SEQUENCE [LARGE SCALE GENOMIC DNA]</scope>
    <source>
        <strain evidence="1 2">LMG 25512</strain>
    </source>
</reference>
<evidence type="ECO:0000313" key="1">
    <source>
        <dbReference type="EMBL" id="KFF04367.1"/>
    </source>
</evidence>
<dbReference type="STRING" id="362418.IW19_01970"/>
<protein>
    <submittedName>
        <fullName evidence="1">Uncharacterized protein</fullName>
    </submittedName>
</protein>
<dbReference type="Proteomes" id="UP000028715">
    <property type="component" value="Unassembled WGS sequence"/>
</dbReference>
<dbReference type="EMBL" id="JPRL01000001">
    <property type="protein sequence ID" value="KFF04367.1"/>
    <property type="molecule type" value="Genomic_DNA"/>
</dbReference>
<keyword evidence="2" id="KW-1185">Reference proteome</keyword>
<sequence length="119" mass="14197">MKFHNLCIGTNGSFEVYQKITNLLGVNPNEEEGFEIWTYQVVTYEEDEYFDYINAFLNLLEPNFEKLKDLNIYQEDVTIWLFYEYEKQCSMSFNPQETKRLGESGVSLNIDCIKKEIYK</sequence>
<organism evidence="1 2">
    <name type="scientific">Flavobacterium reichenbachii</name>
    <dbReference type="NCBI Taxonomy" id="362418"/>
    <lineage>
        <taxon>Bacteria</taxon>
        <taxon>Pseudomonadati</taxon>
        <taxon>Bacteroidota</taxon>
        <taxon>Flavobacteriia</taxon>
        <taxon>Flavobacteriales</taxon>
        <taxon>Flavobacteriaceae</taxon>
        <taxon>Flavobacterium</taxon>
    </lineage>
</organism>
<dbReference type="RefSeq" id="WP_035680534.1">
    <property type="nucleotide sequence ID" value="NZ_JPRL01000001.1"/>
</dbReference>
<name>A0A085ZIV3_9FLAO</name>
<accession>A0A085ZIV3</accession>
<gene>
    <name evidence="1" type="ORF">IW19_01970</name>
</gene>
<dbReference type="eggNOG" id="ENOG5033VFY">
    <property type="taxonomic scope" value="Bacteria"/>
</dbReference>
<dbReference type="AlphaFoldDB" id="A0A085ZIV3"/>
<comment type="caution">
    <text evidence="1">The sequence shown here is derived from an EMBL/GenBank/DDBJ whole genome shotgun (WGS) entry which is preliminary data.</text>
</comment>